<dbReference type="SUPFAM" id="SSF55681">
    <property type="entry name" value="Class II aaRS and biotin synthetases"/>
    <property type="match status" value="1"/>
</dbReference>
<evidence type="ECO:0000256" key="3">
    <source>
        <dbReference type="ARBA" id="ARBA00022679"/>
    </source>
</evidence>
<dbReference type="InterPro" id="IPR020605">
    <property type="entry name" value="Octanoyltransferase_CS"/>
</dbReference>
<sequence>MAYLCCMQTVQFQDLGLRNYKEVWDYQEMLLQENTTVKAQYRNQELLPVTEWPTLHHLLFVEHPPVYTLGKNGKEAHVLIDEAERLARGIDYFHINRGGDITFHGPGQLVGYPILDLEKFRTDLGWYLRSLEEVIILTMATYGLKGERSPGETGVWIEPDVKGRERKICAMGIKCSRWITMHGFAFNVNANLDYFQYIVPCGIENKQVTSLQKELGREIPMDEIKTEVRKNFEKVFNASLV</sequence>
<dbReference type="EMBL" id="FNNO01000012">
    <property type="protein sequence ID" value="SDX27421.1"/>
    <property type="molecule type" value="Genomic_DNA"/>
</dbReference>
<dbReference type="AlphaFoldDB" id="A0A8X8IHF8"/>
<dbReference type="PANTHER" id="PTHR10993">
    <property type="entry name" value="OCTANOYLTRANSFERASE"/>
    <property type="match status" value="1"/>
</dbReference>
<reference evidence="12 13" key="1">
    <citation type="submission" date="2016-10" db="EMBL/GenBank/DDBJ databases">
        <authorList>
            <person name="Varghese N."/>
            <person name="Submissions S."/>
        </authorList>
    </citation>
    <scope>NUCLEOTIDE SEQUENCE [LARGE SCALE GENOMIC DNA]</scope>
    <source>
        <strain evidence="12 13">DSM 25353</strain>
    </source>
</reference>
<evidence type="ECO:0000256" key="6">
    <source>
        <dbReference type="HAMAP-Rule" id="MF_00013"/>
    </source>
</evidence>
<keyword evidence="3 6" id="KW-0808">Transferase</keyword>
<comment type="miscellaneous">
    <text evidence="6">In the reaction, the free carboxyl group of octanoic acid is attached via an amide linkage to the epsilon-amino group of a specific lysine residue of lipoyl domains of lipoate-dependent enzymes.</text>
</comment>
<evidence type="ECO:0000259" key="11">
    <source>
        <dbReference type="PROSITE" id="PS51733"/>
    </source>
</evidence>
<dbReference type="PROSITE" id="PS51733">
    <property type="entry name" value="BPL_LPL_CATALYTIC"/>
    <property type="match status" value="1"/>
</dbReference>
<dbReference type="HAMAP" id="MF_00013">
    <property type="entry name" value="LipB"/>
    <property type="match status" value="1"/>
</dbReference>
<evidence type="ECO:0000256" key="9">
    <source>
        <dbReference type="PIRSR" id="PIRSR016262-2"/>
    </source>
</evidence>
<evidence type="ECO:0000256" key="5">
    <source>
        <dbReference type="ARBA" id="ARBA00024732"/>
    </source>
</evidence>
<evidence type="ECO:0000313" key="12">
    <source>
        <dbReference type="EMBL" id="SDX27421.1"/>
    </source>
</evidence>
<evidence type="ECO:0000256" key="4">
    <source>
        <dbReference type="ARBA" id="ARBA00023315"/>
    </source>
</evidence>
<keyword evidence="4 6" id="KW-0012">Acyltransferase</keyword>
<name>A0A8X8IHF8_9BACT</name>
<dbReference type="EC" id="2.3.1.181" evidence="6 7"/>
<dbReference type="PIRSF" id="PIRSF016262">
    <property type="entry name" value="LPLase"/>
    <property type="match status" value="1"/>
</dbReference>
<comment type="catalytic activity">
    <reaction evidence="6 7">
        <text>octanoyl-[ACP] + L-lysyl-[protein] = N(6)-octanoyl-L-lysyl-[protein] + holo-[ACP] + H(+)</text>
        <dbReference type="Rhea" id="RHEA:17665"/>
        <dbReference type="Rhea" id="RHEA-COMP:9636"/>
        <dbReference type="Rhea" id="RHEA-COMP:9685"/>
        <dbReference type="Rhea" id="RHEA-COMP:9752"/>
        <dbReference type="Rhea" id="RHEA-COMP:9928"/>
        <dbReference type="ChEBI" id="CHEBI:15378"/>
        <dbReference type="ChEBI" id="CHEBI:29969"/>
        <dbReference type="ChEBI" id="CHEBI:64479"/>
        <dbReference type="ChEBI" id="CHEBI:78463"/>
        <dbReference type="ChEBI" id="CHEBI:78809"/>
        <dbReference type="EC" id="2.3.1.181"/>
    </reaction>
</comment>
<feature type="binding site" evidence="6 9">
    <location>
        <begin position="97"/>
        <end position="104"/>
    </location>
    <ligand>
        <name>substrate</name>
    </ligand>
</feature>
<comment type="caution">
    <text evidence="12">The sequence shown here is derived from an EMBL/GenBank/DDBJ whole genome shotgun (WGS) entry which is preliminary data.</text>
</comment>
<dbReference type="NCBIfam" id="TIGR00214">
    <property type="entry name" value="lipB"/>
    <property type="match status" value="1"/>
</dbReference>
<dbReference type="InterPro" id="IPR004143">
    <property type="entry name" value="BPL_LPL_catalytic"/>
</dbReference>
<dbReference type="PANTHER" id="PTHR10993:SF12">
    <property type="entry name" value="OCTANOYLTRANSFERASE"/>
    <property type="match status" value="1"/>
</dbReference>
<dbReference type="CDD" id="cd16444">
    <property type="entry name" value="LipB"/>
    <property type="match status" value="1"/>
</dbReference>
<comment type="function">
    <text evidence="5 6 7">Catalyzes the transfer of endogenously produced octanoic acid from octanoyl-acyl-carrier-protein onto the lipoyl domains of lipoate-dependent enzymes. Lipoyl-ACP can also act as a substrate although octanoyl-ACP is likely to be the physiological substrate.</text>
</comment>
<evidence type="ECO:0000256" key="2">
    <source>
        <dbReference type="ARBA" id="ARBA00022490"/>
    </source>
</evidence>
<evidence type="ECO:0000256" key="1">
    <source>
        <dbReference type="ARBA" id="ARBA00004821"/>
    </source>
</evidence>
<dbReference type="GO" id="GO:0005737">
    <property type="term" value="C:cytoplasm"/>
    <property type="evidence" value="ECO:0007669"/>
    <property type="project" value="UniProtKB-SubCell"/>
</dbReference>
<keyword evidence="13" id="KW-1185">Reference proteome</keyword>
<dbReference type="Proteomes" id="UP000198711">
    <property type="component" value="Unassembled WGS sequence"/>
</dbReference>
<dbReference type="PROSITE" id="PS01313">
    <property type="entry name" value="LIPB"/>
    <property type="match status" value="1"/>
</dbReference>
<dbReference type="FunFam" id="3.30.930.10:FF:000035">
    <property type="entry name" value="Putative lipoyltransferase 2, mitochondrial"/>
    <property type="match status" value="1"/>
</dbReference>
<organism evidence="12 13">
    <name type="scientific">Hydrobacter penzbergensis</name>
    <dbReference type="NCBI Taxonomy" id="1235997"/>
    <lineage>
        <taxon>Bacteria</taxon>
        <taxon>Pseudomonadati</taxon>
        <taxon>Bacteroidota</taxon>
        <taxon>Chitinophagia</taxon>
        <taxon>Chitinophagales</taxon>
        <taxon>Chitinophagaceae</taxon>
        <taxon>Hydrobacter</taxon>
    </lineage>
</organism>
<dbReference type="GO" id="GO:0033819">
    <property type="term" value="F:lipoyl(octanoyl) transferase activity"/>
    <property type="evidence" value="ECO:0007669"/>
    <property type="project" value="UniProtKB-EC"/>
</dbReference>
<dbReference type="Gene3D" id="3.30.930.10">
    <property type="entry name" value="Bira Bifunctional Protein, Domain 2"/>
    <property type="match status" value="1"/>
</dbReference>
<gene>
    <name evidence="6" type="primary">lipB</name>
    <name evidence="12" type="ORF">SAMN05444410_11255</name>
</gene>
<dbReference type="GO" id="GO:0009249">
    <property type="term" value="P:protein lipoylation"/>
    <property type="evidence" value="ECO:0007669"/>
    <property type="project" value="InterPro"/>
</dbReference>
<protein>
    <recommendedName>
        <fullName evidence="6 7">Octanoyltransferase</fullName>
        <ecNumber evidence="6 7">2.3.1.181</ecNumber>
    </recommendedName>
    <alternativeName>
        <fullName evidence="6">Lipoate-protein ligase B</fullName>
    </alternativeName>
    <alternativeName>
        <fullName evidence="6">Lipoyl/octanoyl transferase</fullName>
    </alternativeName>
    <alternativeName>
        <fullName evidence="6">Octanoyl-[acyl-carrier-protein]-protein N-octanoyltransferase</fullName>
    </alternativeName>
</protein>
<evidence type="ECO:0000256" key="7">
    <source>
        <dbReference type="PIRNR" id="PIRNR016262"/>
    </source>
</evidence>
<feature type="site" description="Lowers pKa of active site Cys" evidence="6 10">
    <location>
        <position position="167"/>
    </location>
</feature>
<comment type="subcellular location">
    <subcellularLocation>
        <location evidence="6">Cytoplasm</location>
    </subcellularLocation>
</comment>
<evidence type="ECO:0000313" key="13">
    <source>
        <dbReference type="Proteomes" id="UP000198711"/>
    </source>
</evidence>
<dbReference type="Pfam" id="PF21948">
    <property type="entry name" value="LplA-B_cat"/>
    <property type="match status" value="1"/>
</dbReference>
<proteinExistence type="inferred from homology"/>
<accession>A0A8X8IHF8</accession>
<keyword evidence="2 6" id="KW-0963">Cytoplasm</keyword>
<evidence type="ECO:0000256" key="10">
    <source>
        <dbReference type="PIRSR" id="PIRSR016262-3"/>
    </source>
</evidence>
<feature type="binding site" evidence="6 9">
    <location>
        <begin position="170"/>
        <end position="172"/>
    </location>
    <ligand>
        <name>substrate</name>
    </ligand>
</feature>
<dbReference type="InterPro" id="IPR045864">
    <property type="entry name" value="aa-tRNA-synth_II/BPL/LPL"/>
</dbReference>
<feature type="binding site" evidence="6 9">
    <location>
        <begin position="183"/>
        <end position="185"/>
    </location>
    <ligand>
        <name>substrate</name>
    </ligand>
</feature>
<dbReference type="InterPro" id="IPR000544">
    <property type="entry name" value="Octanoyltransferase"/>
</dbReference>
<feature type="active site" description="Acyl-thioester intermediate" evidence="6 8">
    <location>
        <position position="201"/>
    </location>
</feature>
<comment type="similarity">
    <text evidence="6 7">Belongs to the LipB family.</text>
</comment>
<comment type="pathway">
    <text evidence="1 6 7">Protein modification; protein lipoylation via endogenous pathway; protein N(6)-(lipoyl)lysine from octanoyl-[acyl-carrier-protein]: step 1/2.</text>
</comment>
<dbReference type="NCBIfam" id="NF010925">
    <property type="entry name" value="PRK14345.1"/>
    <property type="match status" value="1"/>
</dbReference>
<evidence type="ECO:0000256" key="8">
    <source>
        <dbReference type="PIRSR" id="PIRSR016262-1"/>
    </source>
</evidence>
<feature type="domain" description="BPL/LPL catalytic" evidence="11">
    <location>
        <begin position="52"/>
        <end position="240"/>
    </location>
</feature>